<keyword evidence="2 3" id="KW-0694">RNA-binding</keyword>
<dbReference type="SMART" id="SM00360">
    <property type="entry name" value="RRM"/>
    <property type="match status" value="1"/>
</dbReference>
<dbReference type="Proteomes" id="UP001217089">
    <property type="component" value="Unassembled WGS sequence"/>
</dbReference>
<dbReference type="Pfam" id="PF00076">
    <property type="entry name" value="RRM_1"/>
    <property type="match status" value="1"/>
</dbReference>
<evidence type="ECO:0000259" key="5">
    <source>
        <dbReference type="PROSITE" id="PS50102"/>
    </source>
</evidence>
<feature type="region of interest" description="Disordered" evidence="4">
    <location>
        <begin position="112"/>
        <end position="143"/>
    </location>
</feature>
<keyword evidence="7" id="KW-1185">Reference proteome</keyword>
<dbReference type="CDD" id="cd12564">
    <property type="entry name" value="RRM1_RBM19"/>
    <property type="match status" value="1"/>
</dbReference>
<evidence type="ECO:0000313" key="7">
    <source>
        <dbReference type="Proteomes" id="UP001217089"/>
    </source>
</evidence>
<dbReference type="InterPro" id="IPR034418">
    <property type="entry name" value="RMB19_RRM1"/>
</dbReference>
<dbReference type="SUPFAM" id="SSF54928">
    <property type="entry name" value="RNA-binding domain, RBD"/>
    <property type="match status" value="1"/>
</dbReference>
<protein>
    <recommendedName>
        <fullName evidence="5">RRM domain-containing protein</fullName>
    </recommendedName>
</protein>
<dbReference type="InterPro" id="IPR000504">
    <property type="entry name" value="RRM_dom"/>
</dbReference>
<dbReference type="Gene3D" id="3.30.70.330">
    <property type="match status" value="1"/>
</dbReference>
<accession>A0ABQ9F9I3</accession>
<dbReference type="EMBL" id="JARBDR010000440">
    <property type="protein sequence ID" value="KAJ8312881.1"/>
    <property type="molecule type" value="Genomic_DNA"/>
</dbReference>
<gene>
    <name evidence="6" type="ORF">KUTeg_010254</name>
</gene>
<evidence type="ECO:0000256" key="2">
    <source>
        <dbReference type="ARBA" id="ARBA00022884"/>
    </source>
</evidence>
<feature type="domain" description="RRM" evidence="5">
    <location>
        <begin position="3"/>
        <end position="91"/>
    </location>
</feature>
<sequence>MTSRLIVKNLPNGIKEERLQSIFGKYGQVTDCSLKFTKDGKFRKFAFIGYRDQQEAETAVKHLNKTFIDTARIQTQLEFRHKWNSVEYAKDFSDVNKPRAWSKYAKDSTAFQKTEKTNKDDVDKTSRKQKNEKKKETKEKALDDMLGELKDDPEFEEFMEAHQRKGNKPVWDNDVVVHHKEMKDKMSDIDDSSSGVESEVENMEDEDNNDDDDDYDDDDDEESNDKSFNVTKKDAVKKNVSDKEYLMSYL</sequence>
<dbReference type="PROSITE" id="PS50102">
    <property type="entry name" value="RRM"/>
    <property type="match status" value="1"/>
</dbReference>
<name>A0ABQ9F9I3_TEGGR</name>
<evidence type="ECO:0000313" key="6">
    <source>
        <dbReference type="EMBL" id="KAJ8312881.1"/>
    </source>
</evidence>
<proteinExistence type="predicted"/>
<feature type="compositionally biased region" description="Basic and acidic residues" evidence="4">
    <location>
        <begin position="113"/>
        <end position="126"/>
    </location>
</feature>
<feature type="compositionally biased region" description="Basic and acidic residues" evidence="4">
    <location>
        <begin position="175"/>
        <end position="188"/>
    </location>
</feature>
<evidence type="ECO:0000256" key="4">
    <source>
        <dbReference type="SAM" id="MobiDB-lite"/>
    </source>
</evidence>
<dbReference type="PANTHER" id="PTHR24012">
    <property type="entry name" value="RNA BINDING PROTEIN"/>
    <property type="match status" value="1"/>
</dbReference>
<feature type="region of interest" description="Disordered" evidence="4">
    <location>
        <begin position="160"/>
        <end position="234"/>
    </location>
</feature>
<feature type="compositionally biased region" description="Basic and acidic residues" evidence="4">
    <location>
        <begin position="133"/>
        <end position="143"/>
    </location>
</feature>
<organism evidence="6 7">
    <name type="scientific">Tegillarca granosa</name>
    <name type="common">Malaysian cockle</name>
    <name type="synonym">Anadara granosa</name>
    <dbReference type="NCBI Taxonomy" id="220873"/>
    <lineage>
        <taxon>Eukaryota</taxon>
        <taxon>Metazoa</taxon>
        <taxon>Spiralia</taxon>
        <taxon>Lophotrochozoa</taxon>
        <taxon>Mollusca</taxon>
        <taxon>Bivalvia</taxon>
        <taxon>Autobranchia</taxon>
        <taxon>Pteriomorphia</taxon>
        <taxon>Arcoida</taxon>
        <taxon>Arcoidea</taxon>
        <taxon>Arcidae</taxon>
        <taxon>Tegillarca</taxon>
    </lineage>
</organism>
<dbReference type="InterPro" id="IPR035979">
    <property type="entry name" value="RBD_domain_sf"/>
</dbReference>
<evidence type="ECO:0000256" key="3">
    <source>
        <dbReference type="PROSITE-ProRule" id="PRU00176"/>
    </source>
</evidence>
<reference evidence="6 7" key="1">
    <citation type="submission" date="2022-12" db="EMBL/GenBank/DDBJ databases">
        <title>Chromosome-level genome of Tegillarca granosa.</title>
        <authorList>
            <person name="Kim J."/>
        </authorList>
    </citation>
    <scope>NUCLEOTIDE SEQUENCE [LARGE SCALE GENOMIC DNA]</scope>
    <source>
        <strain evidence="6">Teg-2019</strain>
        <tissue evidence="6">Adductor muscle</tissue>
    </source>
</reference>
<dbReference type="InterPro" id="IPR012677">
    <property type="entry name" value="Nucleotide-bd_a/b_plait_sf"/>
</dbReference>
<feature type="compositionally biased region" description="Acidic residues" evidence="4">
    <location>
        <begin position="198"/>
        <end position="223"/>
    </location>
</feature>
<keyword evidence="1" id="KW-0677">Repeat</keyword>
<evidence type="ECO:0000256" key="1">
    <source>
        <dbReference type="ARBA" id="ARBA00022737"/>
    </source>
</evidence>
<comment type="caution">
    <text evidence="6">The sequence shown here is derived from an EMBL/GenBank/DDBJ whole genome shotgun (WGS) entry which is preliminary data.</text>
</comment>